<evidence type="ECO:0000313" key="5">
    <source>
        <dbReference type="Proteomes" id="UP000641514"/>
    </source>
</evidence>
<feature type="compositionally biased region" description="Low complexity" evidence="1">
    <location>
        <begin position="36"/>
        <end position="52"/>
    </location>
</feature>
<proteinExistence type="predicted"/>
<reference evidence="4" key="1">
    <citation type="journal article" date="2014" name="Int. J. Syst. Evol. Microbiol.">
        <title>Complete genome sequence of Corynebacterium casei LMG S-19264T (=DSM 44701T), isolated from a smear-ripened cheese.</title>
        <authorList>
            <consortium name="US DOE Joint Genome Institute (JGI-PGF)"/>
            <person name="Walter F."/>
            <person name="Albersmeier A."/>
            <person name="Kalinowski J."/>
            <person name="Ruckert C."/>
        </authorList>
    </citation>
    <scope>NUCLEOTIDE SEQUENCE</scope>
    <source>
        <strain evidence="4">CGMCC 1.15478</strain>
    </source>
</reference>
<sequence length="235" mass="23918">MTLRLSRHTLTAATVAVALTVAGCSASPSEDPSQDAGAASPTSSPQSASTGTDLPDEAATSTENVPSPPVITEEPLAQEPAPQQPQSSFDGSTSPQTAPSGDGTFLSVTAIRVGQHDGFSRVVIELDGQGNQPGFDSRYVSGAFAAGSGDPISVAGDQILGLNVTGWGYPFDTGVDPYAGPRTIGGPAGGSIAQVQAGTFFEGAAEFFIGIRGDQKPFRTYTLTNPTRVVVDISD</sequence>
<name>A0A916UFH8_9ACTN</name>
<evidence type="ECO:0000259" key="3">
    <source>
        <dbReference type="Pfam" id="PF24837"/>
    </source>
</evidence>
<organism evidence="4 5">
    <name type="scientific">Hoyosella rhizosphaerae</name>
    <dbReference type="NCBI Taxonomy" id="1755582"/>
    <lineage>
        <taxon>Bacteria</taxon>
        <taxon>Bacillati</taxon>
        <taxon>Actinomycetota</taxon>
        <taxon>Actinomycetes</taxon>
        <taxon>Mycobacteriales</taxon>
        <taxon>Hoyosellaceae</taxon>
        <taxon>Hoyosella</taxon>
    </lineage>
</organism>
<feature type="chain" id="PRO_5038832028" description="AMIN-like domain-containing protein" evidence="2">
    <location>
        <begin position="27"/>
        <end position="235"/>
    </location>
</feature>
<keyword evidence="5" id="KW-1185">Reference proteome</keyword>
<comment type="caution">
    <text evidence="4">The sequence shown here is derived from an EMBL/GenBank/DDBJ whole genome shotgun (WGS) entry which is preliminary data.</text>
</comment>
<dbReference type="Pfam" id="PF24837">
    <property type="entry name" value="AMIN-like"/>
    <property type="match status" value="1"/>
</dbReference>
<keyword evidence="2" id="KW-0732">Signal</keyword>
<gene>
    <name evidence="4" type="ORF">GCM10011410_24220</name>
</gene>
<dbReference type="InterPro" id="IPR056303">
    <property type="entry name" value="AMIN-like"/>
</dbReference>
<dbReference type="EMBL" id="BMJH01000003">
    <property type="protein sequence ID" value="GGC70513.1"/>
    <property type="molecule type" value="Genomic_DNA"/>
</dbReference>
<dbReference type="AlphaFoldDB" id="A0A916UFH8"/>
<feature type="signal peptide" evidence="2">
    <location>
        <begin position="1"/>
        <end position="26"/>
    </location>
</feature>
<dbReference type="PROSITE" id="PS51257">
    <property type="entry name" value="PROKAR_LIPOPROTEIN"/>
    <property type="match status" value="1"/>
</dbReference>
<evidence type="ECO:0000256" key="2">
    <source>
        <dbReference type="SAM" id="SignalP"/>
    </source>
</evidence>
<evidence type="ECO:0000256" key="1">
    <source>
        <dbReference type="SAM" id="MobiDB-lite"/>
    </source>
</evidence>
<accession>A0A916UFH8</accession>
<feature type="region of interest" description="Disordered" evidence="1">
    <location>
        <begin position="24"/>
        <end position="104"/>
    </location>
</feature>
<evidence type="ECO:0000313" key="4">
    <source>
        <dbReference type="EMBL" id="GGC70513.1"/>
    </source>
</evidence>
<feature type="compositionally biased region" description="Polar residues" evidence="1">
    <location>
        <begin position="87"/>
        <end position="99"/>
    </location>
</feature>
<reference evidence="4" key="2">
    <citation type="submission" date="2020-09" db="EMBL/GenBank/DDBJ databases">
        <authorList>
            <person name="Sun Q."/>
            <person name="Zhou Y."/>
        </authorList>
    </citation>
    <scope>NUCLEOTIDE SEQUENCE</scope>
    <source>
        <strain evidence="4">CGMCC 1.15478</strain>
    </source>
</reference>
<feature type="domain" description="AMIN-like" evidence="3">
    <location>
        <begin position="107"/>
        <end position="234"/>
    </location>
</feature>
<protein>
    <recommendedName>
        <fullName evidence="3">AMIN-like domain-containing protein</fullName>
    </recommendedName>
</protein>
<dbReference type="Proteomes" id="UP000641514">
    <property type="component" value="Unassembled WGS sequence"/>
</dbReference>
<dbReference type="RefSeq" id="WP_188675283.1">
    <property type="nucleotide sequence ID" value="NZ_BMJH01000003.1"/>
</dbReference>
<feature type="compositionally biased region" description="Low complexity" evidence="1">
    <location>
        <begin position="73"/>
        <end position="86"/>
    </location>
</feature>